<reference evidence="2" key="2">
    <citation type="journal article" date="2015" name="Fish Shellfish Immunol.">
        <title>Early steps in the European eel (Anguilla anguilla)-Vibrio vulnificus interaction in the gills: Role of the RtxA13 toxin.</title>
        <authorList>
            <person name="Callol A."/>
            <person name="Pajuelo D."/>
            <person name="Ebbesson L."/>
            <person name="Teles M."/>
            <person name="MacKenzie S."/>
            <person name="Amaro C."/>
        </authorList>
    </citation>
    <scope>NUCLEOTIDE SEQUENCE</scope>
</reference>
<accession>A0A0E9PZP9</accession>
<keyword evidence="1" id="KW-0812">Transmembrane</keyword>
<keyword evidence="1" id="KW-1133">Transmembrane helix</keyword>
<dbReference type="EMBL" id="GBXM01098850">
    <property type="protein sequence ID" value="JAH09727.1"/>
    <property type="molecule type" value="Transcribed_RNA"/>
</dbReference>
<evidence type="ECO:0000313" key="2">
    <source>
        <dbReference type="EMBL" id="JAH09727.1"/>
    </source>
</evidence>
<organism evidence="2">
    <name type="scientific">Anguilla anguilla</name>
    <name type="common">European freshwater eel</name>
    <name type="synonym">Muraena anguilla</name>
    <dbReference type="NCBI Taxonomy" id="7936"/>
    <lineage>
        <taxon>Eukaryota</taxon>
        <taxon>Metazoa</taxon>
        <taxon>Chordata</taxon>
        <taxon>Craniata</taxon>
        <taxon>Vertebrata</taxon>
        <taxon>Euteleostomi</taxon>
        <taxon>Actinopterygii</taxon>
        <taxon>Neopterygii</taxon>
        <taxon>Teleostei</taxon>
        <taxon>Anguilliformes</taxon>
        <taxon>Anguillidae</taxon>
        <taxon>Anguilla</taxon>
    </lineage>
</organism>
<reference evidence="2" key="1">
    <citation type="submission" date="2014-11" db="EMBL/GenBank/DDBJ databases">
        <authorList>
            <person name="Amaro Gonzalez C."/>
        </authorList>
    </citation>
    <scope>NUCLEOTIDE SEQUENCE</scope>
</reference>
<feature type="transmembrane region" description="Helical" evidence="1">
    <location>
        <begin position="49"/>
        <end position="76"/>
    </location>
</feature>
<protein>
    <submittedName>
        <fullName evidence="2">Uncharacterized protein</fullName>
    </submittedName>
</protein>
<evidence type="ECO:0000256" key="1">
    <source>
        <dbReference type="SAM" id="Phobius"/>
    </source>
</evidence>
<name>A0A0E9PZP9_ANGAN</name>
<sequence length="84" mass="9810">MGKHVTYRGSNNTLANTMLQTQQEITSNSCFVHIADSLHLVFNDPRYQLLFFFICFVVYVVLLCNCFLLFVCFCFWGEVLFISH</sequence>
<dbReference type="AlphaFoldDB" id="A0A0E9PZP9"/>
<proteinExistence type="predicted"/>
<keyword evidence="1" id="KW-0472">Membrane</keyword>